<comment type="caution">
    <text evidence="10">The sequence shown here is derived from an EMBL/GenBank/DDBJ whole genome shotgun (WGS) entry which is preliminary data.</text>
</comment>
<keyword evidence="2 7" id="KW-0812">Transmembrane</keyword>
<feature type="domain" description="ABC transporter" evidence="8">
    <location>
        <begin position="352"/>
        <end position="586"/>
    </location>
</feature>
<reference evidence="11" key="1">
    <citation type="journal article" date="2019" name="Int. J. Syst. Evol. Microbiol.">
        <title>The Global Catalogue of Microorganisms (GCM) 10K type strain sequencing project: providing services to taxonomists for standard genome sequencing and annotation.</title>
        <authorList>
            <consortium name="The Broad Institute Genomics Platform"/>
            <consortium name="The Broad Institute Genome Sequencing Center for Infectious Disease"/>
            <person name="Wu L."/>
            <person name="Ma J."/>
        </authorList>
    </citation>
    <scope>NUCLEOTIDE SEQUENCE [LARGE SCALE GENOMIC DNA]</scope>
    <source>
        <strain evidence="11">JCM 9458</strain>
    </source>
</reference>
<dbReference type="InterPro" id="IPR017871">
    <property type="entry name" value="ABC_transporter-like_CS"/>
</dbReference>
<dbReference type="Gene3D" id="3.40.50.300">
    <property type="entry name" value="P-loop containing nucleotide triphosphate hydrolases"/>
    <property type="match status" value="1"/>
</dbReference>
<keyword evidence="4 10" id="KW-0067">ATP-binding</keyword>
<feature type="transmembrane region" description="Helical" evidence="7">
    <location>
        <begin position="68"/>
        <end position="86"/>
    </location>
</feature>
<dbReference type="PANTHER" id="PTHR43394:SF1">
    <property type="entry name" value="ATP-BINDING CASSETTE SUB-FAMILY B MEMBER 10, MITOCHONDRIAL"/>
    <property type="match status" value="1"/>
</dbReference>
<evidence type="ECO:0000256" key="2">
    <source>
        <dbReference type="ARBA" id="ARBA00022692"/>
    </source>
</evidence>
<feature type="domain" description="ABC transmembrane type-1" evidence="9">
    <location>
        <begin position="29"/>
        <end position="315"/>
    </location>
</feature>
<dbReference type="PROSITE" id="PS00211">
    <property type="entry name" value="ABC_TRANSPORTER_1"/>
    <property type="match status" value="1"/>
</dbReference>
<dbReference type="InterPro" id="IPR039421">
    <property type="entry name" value="Type_1_exporter"/>
</dbReference>
<dbReference type="Proteomes" id="UP001501676">
    <property type="component" value="Unassembled WGS sequence"/>
</dbReference>
<dbReference type="EMBL" id="BAAAYN010000012">
    <property type="protein sequence ID" value="GAA3385855.1"/>
    <property type="molecule type" value="Genomic_DNA"/>
</dbReference>
<dbReference type="InterPro" id="IPR027417">
    <property type="entry name" value="P-loop_NTPase"/>
</dbReference>
<dbReference type="GO" id="GO:0005524">
    <property type="term" value="F:ATP binding"/>
    <property type="evidence" value="ECO:0007669"/>
    <property type="project" value="UniProtKB-KW"/>
</dbReference>
<proteinExistence type="predicted"/>
<accession>A0ABP6SVQ2</accession>
<feature type="transmembrane region" description="Helical" evidence="7">
    <location>
        <begin position="174"/>
        <end position="190"/>
    </location>
</feature>
<dbReference type="InterPro" id="IPR011527">
    <property type="entry name" value="ABC1_TM_dom"/>
</dbReference>
<keyword evidence="5 7" id="KW-1133">Transmembrane helix</keyword>
<keyword evidence="6 7" id="KW-0472">Membrane</keyword>
<dbReference type="SUPFAM" id="SSF52540">
    <property type="entry name" value="P-loop containing nucleoside triphosphate hydrolases"/>
    <property type="match status" value="1"/>
</dbReference>
<dbReference type="PROSITE" id="PS50929">
    <property type="entry name" value="ABC_TM1F"/>
    <property type="match status" value="1"/>
</dbReference>
<dbReference type="PANTHER" id="PTHR43394">
    <property type="entry name" value="ATP-DEPENDENT PERMEASE MDL1, MITOCHONDRIAL"/>
    <property type="match status" value="1"/>
</dbReference>
<keyword evidence="3" id="KW-0547">Nucleotide-binding</keyword>
<evidence type="ECO:0000256" key="1">
    <source>
        <dbReference type="ARBA" id="ARBA00004651"/>
    </source>
</evidence>
<evidence type="ECO:0000256" key="4">
    <source>
        <dbReference type="ARBA" id="ARBA00022840"/>
    </source>
</evidence>
<dbReference type="InterPro" id="IPR003439">
    <property type="entry name" value="ABC_transporter-like_ATP-bd"/>
</dbReference>
<gene>
    <name evidence="10" type="ORF">GCM10020369_21000</name>
</gene>
<keyword evidence="11" id="KW-1185">Reference proteome</keyword>
<dbReference type="Pfam" id="PF00664">
    <property type="entry name" value="ABC_membrane"/>
    <property type="match status" value="1"/>
</dbReference>
<feature type="transmembrane region" description="Helical" evidence="7">
    <location>
        <begin position="151"/>
        <end position="168"/>
    </location>
</feature>
<evidence type="ECO:0000256" key="3">
    <source>
        <dbReference type="ARBA" id="ARBA00022741"/>
    </source>
</evidence>
<dbReference type="SMART" id="SM00382">
    <property type="entry name" value="AAA"/>
    <property type="match status" value="1"/>
</dbReference>
<organism evidence="10 11">
    <name type="scientific">Cryptosporangium minutisporangium</name>
    <dbReference type="NCBI Taxonomy" id="113569"/>
    <lineage>
        <taxon>Bacteria</taxon>
        <taxon>Bacillati</taxon>
        <taxon>Actinomycetota</taxon>
        <taxon>Actinomycetes</taxon>
        <taxon>Cryptosporangiales</taxon>
        <taxon>Cryptosporangiaceae</taxon>
        <taxon>Cryptosporangium</taxon>
    </lineage>
</organism>
<protein>
    <submittedName>
        <fullName evidence="10">ABC transporter ATP-binding protein</fullName>
    </submittedName>
</protein>
<dbReference type="InterPro" id="IPR036640">
    <property type="entry name" value="ABC1_TM_sf"/>
</dbReference>
<evidence type="ECO:0000313" key="10">
    <source>
        <dbReference type="EMBL" id="GAA3385855.1"/>
    </source>
</evidence>
<dbReference type="InterPro" id="IPR003593">
    <property type="entry name" value="AAA+_ATPase"/>
</dbReference>
<evidence type="ECO:0000256" key="7">
    <source>
        <dbReference type="SAM" id="Phobius"/>
    </source>
</evidence>
<feature type="transmembrane region" description="Helical" evidence="7">
    <location>
        <begin position="28"/>
        <end position="48"/>
    </location>
</feature>
<comment type="subcellular location">
    <subcellularLocation>
        <location evidence="1">Cell membrane</location>
        <topology evidence="1">Multi-pass membrane protein</topology>
    </subcellularLocation>
</comment>
<dbReference type="PROSITE" id="PS50893">
    <property type="entry name" value="ABC_TRANSPORTER_2"/>
    <property type="match status" value="1"/>
</dbReference>
<name>A0ABP6SVQ2_9ACTN</name>
<sequence>MPDEAGVRLRRRSRALLGSLLRPYRGRLAIASLLLIVQNISGLAAPYLISVGIDAGLPPLVDDGDGSVILAVAGALLAATLIEYVARRIYLEFSARITHGILYDLRRRAFAHLQRLSPAFHERYTSGRVISRLTSDVDALTDLLDGSLDDLVMQVLNVLAIGAILMVLDWRMGLLTLVAFPFLALVIGWFRRRSGPAYRRTRESVALVIVHIVETLGGMRAVQAYRREPRNDVLFGGLAGALADADRKVLRLLAVFVPSVYGVSAATTALVLGVGGWLAVNGSLQVGVLAAILLYVRRFFDPMEQLSVFYNSLQAATAALEKISGVLEEQSELTPPADPVPLPARNGRGRELELRDVRFGYRGDRLVLPGLDLTIPAGQTVAMLGATGAGKSTIARLLGRFYDPLAGSVRLDGVDLREVDEDALRAAIVTVTQENFLFRGSVADNIQFGRPDASRAEVEAAAAEVGAERMIRALPAGFDTPVGQRGTRLSAGQRQLVAFARAVLADPDVLILDEATSSLDIPSERAVQQALRTLLADRTAVIIAHRLSTVEIADRVLVLDGGRIVEDGPPTDLLAAEGRYAALQELATR</sequence>
<dbReference type="Gene3D" id="1.20.1560.10">
    <property type="entry name" value="ABC transporter type 1, transmembrane domain"/>
    <property type="match status" value="1"/>
</dbReference>
<evidence type="ECO:0000256" key="6">
    <source>
        <dbReference type="ARBA" id="ARBA00023136"/>
    </source>
</evidence>
<evidence type="ECO:0000259" key="9">
    <source>
        <dbReference type="PROSITE" id="PS50929"/>
    </source>
</evidence>
<dbReference type="CDD" id="cd18546">
    <property type="entry name" value="ABC_6TM_Rv0194_D2_like"/>
    <property type="match status" value="1"/>
</dbReference>
<feature type="transmembrane region" description="Helical" evidence="7">
    <location>
        <begin position="278"/>
        <end position="296"/>
    </location>
</feature>
<evidence type="ECO:0000259" key="8">
    <source>
        <dbReference type="PROSITE" id="PS50893"/>
    </source>
</evidence>
<dbReference type="Pfam" id="PF00005">
    <property type="entry name" value="ABC_tran"/>
    <property type="match status" value="1"/>
</dbReference>
<feature type="transmembrane region" description="Helical" evidence="7">
    <location>
        <begin position="252"/>
        <end position="272"/>
    </location>
</feature>
<evidence type="ECO:0000256" key="5">
    <source>
        <dbReference type="ARBA" id="ARBA00022989"/>
    </source>
</evidence>
<evidence type="ECO:0000313" key="11">
    <source>
        <dbReference type="Proteomes" id="UP001501676"/>
    </source>
</evidence>
<dbReference type="SUPFAM" id="SSF90123">
    <property type="entry name" value="ABC transporter transmembrane region"/>
    <property type="match status" value="1"/>
</dbReference>